<dbReference type="InterPro" id="IPR052529">
    <property type="entry name" value="Bact_Transport_Assoc"/>
</dbReference>
<dbReference type="EMBL" id="BAAAUX010000011">
    <property type="protein sequence ID" value="GAA2785046.1"/>
    <property type="molecule type" value="Genomic_DNA"/>
</dbReference>
<sequence>MRPPTSHHPGEPGTAPVPPAAAPPVPDPAVPVAAAPVPAVPVPAPPRGTTPPHGAAPPRGTAAPPSTTGARVGALDALRGLALCGILLVNIPPVMEMTRVVDGRMLPVPHAFDMFVQQRFFPIFSLLFGVGFGIFLRRAAERAARPRVLLLRRLLMLGALGALHQILQPGEALLPYAIIGLVLLLPLSFLPWWADLALGAAALVAAVTYTSGGIAVIPGLMLIGFGLAGLPAVLHRHTASVAAVFVLSLGLSVVGLLWQEQDPLSAGFTTSSAVAGLCMATTYLTGFLLLLRTPAERPLSAVLEPLGRMALTNYVTATLLFVPLGHLLGLHRSTAWGAVLALAAGILLVQVLWSRWWLRRFRYGPLEWVWRCFTWWKIVPLRG</sequence>
<comment type="caution">
    <text evidence="4">The sequence shown here is derived from an EMBL/GenBank/DDBJ whole genome shotgun (WGS) entry which is preliminary data.</text>
</comment>
<dbReference type="PANTHER" id="PTHR30590">
    <property type="entry name" value="INNER MEMBRANE PROTEIN"/>
    <property type="match status" value="1"/>
</dbReference>
<keyword evidence="2" id="KW-0812">Transmembrane</keyword>
<evidence type="ECO:0000259" key="3">
    <source>
        <dbReference type="Pfam" id="PF04235"/>
    </source>
</evidence>
<keyword evidence="2" id="KW-1133">Transmembrane helix</keyword>
<feature type="transmembrane region" description="Helical" evidence="2">
    <location>
        <begin position="148"/>
        <end position="167"/>
    </location>
</feature>
<organism evidence="4 5">
    <name type="scientific">Saccharopolyspora taberi</name>
    <dbReference type="NCBI Taxonomy" id="60895"/>
    <lineage>
        <taxon>Bacteria</taxon>
        <taxon>Bacillati</taxon>
        <taxon>Actinomycetota</taxon>
        <taxon>Actinomycetes</taxon>
        <taxon>Pseudonocardiales</taxon>
        <taxon>Pseudonocardiaceae</taxon>
        <taxon>Saccharopolyspora</taxon>
    </lineage>
</organism>
<proteinExistence type="predicted"/>
<evidence type="ECO:0000313" key="4">
    <source>
        <dbReference type="EMBL" id="GAA2785046.1"/>
    </source>
</evidence>
<protein>
    <recommendedName>
        <fullName evidence="3">DUF418 domain-containing protein</fullName>
    </recommendedName>
</protein>
<feature type="transmembrane region" description="Helical" evidence="2">
    <location>
        <begin position="311"/>
        <end position="328"/>
    </location>
</feature>
<feature type="transmembrane region" description="Helical" evidence="2">
    <location>
        <begin position="239"/>
        <end position="258"/>
    </location>
</feature>
<name>A0ABN3VA59_9PSEU</name>
<feature type="compositionally biased region" description="Pro residues" evidence="1">
    <location>
        <begin position="15"/>
        <end position="29"/>
    </location>
</feature>
<evidence type="ECO:0000313" key="5">
    <source>
        <dbReference type="Proteomes" id="UP001500979"/>
    </source>
</evidence>
<keyword evidence="2" id="KW-0472">Membrane</keyword>
<evidence type="ECO:0000256" key="2">
    <source>
        <dbReference type="SAM" id="Phobius"/>
    </source>
</evidence>
<evidence type="ECO:0000256" key="1">
    <source>
        <dbReference type="SAM" id="MobiDB-lite"/>
    </source>
</evidence>
<feature type="compositionally biased region" description="Pro residues" evidence="1">
    <location>
        <begin position="38"/>
        <end position="49"/>
    </location>
</feature>
<feature type="transmembrane region" description="Helical" evidence="2">
    <location>
        <begin position="77"/>
        <end position="95"/>
    </location>
</feature>
<feature type="region of interest" description="Disordered" evidence="1">
    <location>
        <begin position="1"/>
        <end position="69"/>
    </location>
</feature>
<dbReference type="Proteomes" id="UP001500979">
    <property type="component" value="Unassembled WGS sequence"/>
</dbReference>
<feature type="domain" description="DUF418" evidence="3">
    <location>
        <begin position="241"/>
        <end position="377"/>
    </location>
</feature>
<gene>
    <name evidence="4" type="ORF">GCM10010470_18910</name>
</gene>
<feature type="transmembrane region" description="Helical" evidence="2">
    <location>
        <begin position="173"/>
        <end position="193"/>
    </location>
</feature>
<dbReference type="Pfam" id="PF04235">
    <property type="entry name" value="DUF418"/>
    <property type="match status" value="1"/>
</dbReference>
<feature type="transmembrane region" description="Helical" evidence="2">
    <location>
        <begin position="270"/>
        <end position="291"/>
    </location>
</feature>
<dbReference type="InterPro" id="IPR007349">
    <property type="entry name" value="DUF418"/>
</dbReference>
<accession>A0ABN3VA59</accession>
<feature type="transmembrane region" description="Helical" evidence="2">
    <location>
        <begin position="335"/>
        <end position="353"/>
    </location>
</feature>
<dbReference type="PANTHER" id="PTHR30590:SF3">
    <property type="entry name" value="HYPOTHETICAL MEMBRANE SPANNING PROTEIN"/>
    <property type="match status" value="1"/>
</dbReference>
<reference evidence="4 5" key="1">
    <citation type="journal article" date="2019" name="Int. J. Syst. Evol. Microbiol.">
        <title>The Global Catalogue of Microorganisms (GCM) 10K type strain sequencing project: providing services to taxonomists for standard genome sequencing and annotation.</title>
        <authorList>
            <consortium name="The Broad Institute Genomics Platform"/>
            <consortium name="The Broad Institute Genome Sequencing Center for Infectious Disease"/>
            <person name="Wu L."/>
            <person name="Ma J."/>
        </authorList>
    </citation>
    <scope>NUCLEOTIDE SEQUENCE [LARGE SCALE GENOMIC DNA]</scope>
    <source>
        <strain evidence="4 5">JCM 9383</strain>
    </source>
</reference>
<feature type="compositionally biased region" description="Low complexity" evidence="1">
    <location>
        <begin position="50"/>
        <end position="69"/>
    </location>
</feature>
<feature type="transmembrane region" description="Helical" evidence="2">
    <location>
        <begin position="200"/>
        <end position="227"/>
    </location>
</feature>
<feature type="transmembrane region" description="Helical" evidence="2">
    <location>
        <begin position="115"/>
        <end position="136"/>
    </location>
</feature>
<keyword evidence="5" id="KW-1185">Reference proteome</keyword>